<accession>A0AA47N505</accession>
<reference evidence="2" key="1">
    <citation type="journal article" date="2023" name="Front. Mar. Sci.">
        <title>A new Merluccius polli reference genome to investigate the effects of global change in West African waters.</title>
        <authorList>
            <person name="Mateo J.L."/>
            <person name="Blanco-Fernandez C."/>
            <person name="Garcia-Vazquez E."/>
            <person name="Machado-Schiaffino G."/>
        </authorList>
    </citation>
    <scope>NUCLEOTIDE SEQUENCE</scope>
    <source>
        <strain evidence="2">C29</strain>
        <tissue evidence="2">Fin</tissue>
    </source>
</reference>
<dbReference type="PANTHER" id="PTHR34415">
    <property type="entry name" value="INTEGRASE CATALYTIC DOMAIN-CONTAINING PROTEIN"/>
    <property type="match status" value="1"/>
</dbReference>
<dbReference type="PANTHER" id="PTHR34415:SF1">
    <property type="entry name" value="INTEGRASE CATALYTIC DOMAIN-CONTAINING PROTEIN"/>
    <property type="match status" value="1"/>
</dbReference>
<protein>
    <submittedName>
        <fullName evidence="2">Uncharacterized protein</fullName>
    </submittedName>
</protein>
<evidence type="ECO:0000313" key="2">
    <source>
        <dbReference type="EMBL" id="KAK0151969.1"/>
    </source>
</evidence>
<name>A0AA47N505_MERPO</name>
<sequence>MAAHSFSEIISQSTEEEDHKSVMDFDEMDEPVLVTANGRKKTLSSPQFFSLDSCIRPWIKLRKTRTRHHARPQVEDVQKRRQRDVSIKYAVLKEDKIKVPICQASFLSIFCKRIEYRILPSTGLNRAKHAQRIVVVPGKMRSYWKRSKRLKTTSNHSVAGLVTMPDVVHLGGSSPDVLGIFIYDFNLAFGHPAKDICLTCVKHKIAINNPDSSAEEKRDKMIFYTLHRRGACQFYDSLNDVADSFTVCFHIMENLVLPKSAIGQAYYSRQLYLYVFGVVCHRGRGEPQSRQDINLYTWMEFENSKDSNIVASALQHFFPIVAQADLCHFQSLRLFSDSCYGQNKNINVLSMLFALRSQLYPQLDITYFFPVRGHSFLNTILLPEEYVSILWKHGTVHQYRKDWECYNFKREAATFTASQRSFKISEARVLNICGDKLGFKPVFAVPSLATWQLHKLSQQDRKQKLLVHDSLNCASVLRFSFICHWSHFKPAPLPDVNCIKEAKKTDVLKLLDELGAEVALDFFVVCHFD</sequence>
<dbReference type="EMBL" id="JAOPHQ010001148">
    <property type="protein sequence ID" value="KAK0151969.1"/>
    <property type="molecule type" value="Genomic_DNA"/>
</dbReference>
<evidence type="ECO:0000256" key="1">
    <source>
        <dbReference type="SAM" id="MobiDB-lite"/>
    </source>
</evidence>
<dbReference type="Proteomes" id="UP001174136">
    <property type="component" value="Unassembled WGS sequence"/>
</dbReference>
<feature type="region of interest" description="Disordered" evidence="1">
    <location>
        <begin position="1"/>
        <end position="22"/>
    </location>
</feature>
<comment type="caution">
    <text evidence="2">The sequence shown here is derived from an EMBL/GenBank/DDBJ whole genome shotgun (WGS) entry which is preliminary data.</text>
</comment>
<organism evidence="2 3">
    <name type="scientific">Merluccius polli</name>
    <name type="common">Benguela hake</name>
    <name type="synonym">Merluccius cadenati</name>
    <dbReference type="NCBI Taxonomy" id="89951"/>
    <lineage>
        <taxon>Eukaryota</taxon>
        <taxon>Metazoa</taxon>
        <taxon>Chordata</taxon>
        <taxon>Craniata</taxon>
        <taxon>Vertebrata</taxon>
        <taxon>Euteleostomi</taxon>
        <taxon>Actinopterygii</taxon>
        <taxon>Neopterygii</taxon>
        <taxon>Teleostei</taxon>
        <taxon>Neoteleostei</taxon>
        <taxon>Acanthomorphata</taxon>
        <taxon>Zeiogadaria</taxon>
        <taxon>Gadariae</taxon>
        <taxon>Gadiformes</taxon>
        <taxon>Gadoidei</taxon>
        <taxon>Merlucciidae</taxon>
        <taxon>Merluccius</taxon>
    </lineage>
</organism>
<evidence type="ECO:0000313" key="3">
    <source>
        <dbReference type="Proteomes" id="UP001174136"/>
    </source>
</evidence>
<proteinExistence type="predicted"/>
<gene>
    <name evidence="2" type="ORF">N1851_006668</name>
</gene>
<keyword evidence="3" id="KW-1185">Reference proteome</keyword>
<dbReference type="AlphaFoldDB" id="A0AA47N505"/>